<dbReference type="AlphaFoldDB" id="A0AAV2PUP9"/>
<evidence type="ECO:0000313" key="2">
    <source>
        <dbReference type="EMBL" id="CAL4064136.1"/>
    </source>
</evidence>
<comment type="caution">
    <text evidence="2">The sequence shown here is derived from an EMBL/GenBank/DDBJ whole genome shotgun (WGS) entry which is preliminary data.</text>
</comment>
<evidence type="ECO:0008006" key="4">
    <source>
        <dbReference type="Google" id="ProtNLM"/>
    </source>
</evidence>
<accession>A0AAV2PUP9</accession>
<keyword evidence="3" id="KW-1185">Reference proteome</keyword>
<dbReference type="SUPFAM" id="SSF51197">
    <property type="entry name" value="Clavaminate synthase-like"/>
    <property type="match status" value="1"/>
</dbReference>
<dbReference type="Pfam" id="PF05721">
    <property type="entry name" value="PhyH"/>
    <property type="match status" value="1"/>
</dbReference>
<dbReference type="PANTHER" id="PTHR20883:SF51">
    <property type="entry name" value="PHYTANOYL-COA HYDROXYLASE"/>
    <property type="match status" value="1"/>
</dbReference>
<evidence type="ECO:0000256" key="1">
    <source>
        <dbReference type="ARBA" id="ARBA00001962"/>
    </source>
</evidence>
<reference evidence="2 3" key="1">
    <citation type="submission" date="2024-05" db="EMBL/GenBank/DDBJ databases">
        <authorList>
            <person name="Wallberg A."/>
        </authorList>
    </citation>
    <scope>NUCLEOTIDE SEQUENCE [LARGE SCALE GENOMIC DNA]</scope>
</reference>
<dbReference type="PANTHER" id="PTHR20883">
    <property type="entry name" value="PHYTANOYL-COA DIOXYGENASE DOMAIN CONTAINING 1"/>
    <property type="match status" value="1"/>
</dbReference>
<dbReference type="EMBL" id="CAXKWB010001365">
    <property type="protein sequence ID" value="CAL4064136.1"/>
    <property type="molecule type" value="Genomic_DNA"/>
</dbReference>
<sequence length="305" mass="34419">TFSITHSYPHQQRCPHAMINSEFKYGSGFTVDSSMREAFTKNGYIIVRNLLSEAEVSKVRLGVETSNDLLKNAYTWDDGTGRSAKLTLWNHPGHDVTGVLARLNRVANTAKELMEAPEVYHFHGKIIMKNPGAGAHLWHQDYGYWYLDGCLYPIMSSVFVAIDDCDRENACLQVLKGSHKMGRQDHLLIGDQRTIVPERVEQAKKVLEHIYVEMKAGDALFFDCNLVHCSGQNDSANRRRWSYIVAFNQPGNDPRPGTFHPPYTPMEVLPDSALLDCELSDNQTGKTFLNLKTDVTTQGKKMVEP</sequence>
<proteinExistence type="predicted"/>
<gene>
    <name evidence="2" type="ORF">MNOR_LOCUS3866</name>
</gene>
<dbReference type="Gene3D" id="2.60.120.620">
    <property type="entry name" value="q2cbj1_9rhob like domain"/>
    <property type="match status" value="1"/>
</dbReference>
<protein>
    <recommendedName>
        <fullName evidence="4">Phytanoyl-CoA dioxygenase family protein</fullName>
    </recommendedName>
</protein>
<name>A0AAV2PUP9_MEGNR</name>
<evidence type="ECO:0000313" key="3">
    <source>
        <dbReference type="Proteomes" id="UP001497623"/>
    </source>
</evidence>
<dbReference type="Proteomes" id="UP001497623">
    <property type="component" value="Unassembled WGS sequence"/>
</dbReference>
<dbReference type="InterPro" id="IPR008775">
    <property type="entry name" value="Phytyl_CoA_dOase-like"/>
</dbReference>
<comment type="cofactor">
    <cofactor evidence="1">
        <name>Fe cation</name>
        <dbReference type="ChEBI" id="CHEBI:24875"/>
    </cofactor>
</comment>
<organism evidence="2 3">
    <name type="scientific">Meganyctiphanes norvegica</name>
    <name type="common">Northern krill</name>
    <name type="synonym">Thysanopoda norvegica</name>
    <dbReference type="NCBI Taxonomy" id="48144"/>
    <lineage>
        <taxon>Eukaryota</taxon>
        <taxon>Metazoa</taxon>
        <taxon>Ecdysozoa</taxon>
        <taxon>Arthropoda</taxon>
        <taxon>Crustacea</taxon>
        <taxon>Multicrustacea</taxon>
        <taxon>Malacostraca</taxon>
        <taxon>Eumalacostraca</taxon>
        <taxon>Eucarida</taxon>
        <taxon>Euphausiacea</taxon>
        <taxon>Euphausiidae</taxon>
        <taxon>Meganyctiphanes</taxon>
    </lineage>
</organism>
<feature type="non-terminal residue" evidence="2">
    <location>
        <position position="1"/>
    </location>
</feature>